<sequence>MRRHCAPRNSSMLARRTERAGRGLRIAGEGATVVIDIVCSYGAADGDPREVERREGVEMKLGEALEPLYLVLDDALAAMKEGEVCRLEPVPRALAGDLHDLPIDVVSLSYTLSLVSFTRARQLWEMETSEILSLASRHKERGGKLFQEGQEGAAAVCYSRAAKLAAAAEGGGEGEFKDLQVALGLNLAACQLKLGQADHASSNCSRVLELDPGNVKALYRRGVARMRLGDLDEAEEDLRQAGMGNTAVQRRLRELTQLKQQQSARLSQALRP</sequence>
<reference evidence="1" key="1">
    <citation type="submission" date="2023-03" db="EMBL/GenBank/DDBJ databases">
        <authorList>
            <person name="Steffen K."/>
            <person name="Cardenas P."/>
        </authorList>
    </citation>
    <scope>NUCLEOTIDE SEQUENCE</scope>
</reference>
<dbReference type="Proteomes" id="UP001174909">
    <property type="component" value="Unassembled WGS sequence"/>
</dbReference>
<dbReference type="PANTHER" id="PTHR46512:SF10">
    <property type="entry name" value="FK506-BINDING PROTEIN-LIKE"/>
    <property type="match status" value="1"/>
</dbReference>
<dbReference type="InterPro" id="IPR011990">
    <property type="entry name" value="TPR-like_helical_dom_sf"/>
</dbReference>
<dbReference type="EMBL" id="CASHTH010000482">
    <property type="protein sequence ID" value="CAI8002490.1"/>
    <property type="molecule type" value="Genomic_DNA"/>
</dbReference>
<keyword evidence="2" id="KW-1185">Reference proteome</keyword>
<accession>A0AA35R500</accession>
<dbReference type="InterPro" id="IPR019734">
    <property type="entry name" value="TPR_rpt"/>
</dbReference>
<evidence type="ECO:0000313" key="1">
    <source>
        <dbReference type="EMBL" id="CAI8002490.1"/>
    </source>
</evidence>
<dbReference type="PANTHER" id="PTHR46512">
    <property type="entry name" value="PEPTIDYLPROLYL ISOMERASE"/>
    <property type="match status" value="1"/>
</dbReference>
<organism evidence="1 2">
    <name type="scientific">Geodia barretti</name>
    <name type="common">Barrett's horny sponge</name>
    <dbReference type="NCBI Taxonomy" id="519541"/>
    <lineage>
        <taxon>Eukaryota</taxon>
        <taxon>Metazoa</taxon>
        <taxon>Porifera</taxon>
        <taxon>Demospongiae</taxon>
        <taxon>Heteroscleromorpha</taxon>
        <taxon>Tetractinellida</taxon>
        <taxon>Astrophorina</taxon>
        <taxon>Geodiidae</taxon>
        <taxon>Geodia</taxon>
    </lineage>
</organism>
<name>A0AA35R500_GEOBA</name>
<dbReference type="SUPFAM" id="SSF48452">
    <property type="entry name" value="TPR-like"/>
    <property type="match status" value="1"/>
</dbReference>
<gene>
    <name evidence="1" type="ORF">GBAR_LOCUS3410</name>
</gene>
<feature type="non-terminal residue" evidence="1">
    <location>
        <position position="272"/>
    </location>
</feature>
<dbReference type="SMART" id="SM00028">
    <property type="entry name" value="TPR"/>
    <property type="match status" value="3"/>
</dbReference>
<dbReference type="Gene3D" id="1.25.40.10">
    <property type="entry name" value="Tetratricopeptide repeat domain"/>
    <property type="match status" value="1"/>
</dbReference>
<dbReference type="Pfam" id="PF13431">
    <property type="entry name" value="TPR_17"/>
    <property type="match status" value="1"/>
</dbReference>
<comment type="caution">
    <text evidence="1">The sequence shown here is derived from an EMBL/GenBank/DDBJ whole genome shotgun (WGS) entry which is preliminary data.</text>
</comment>
<proteinExistence type="predicted"/>
<dbReference type="AlphaFoldDB" id="A0AA35R500"/>
<protein>
    <submittedName>
        <fullName evidence="1">FK506-binding protein-like</fullName>
    </submittedName>
</protein>
<evidence type="ECO:0000313" key="2">
    <source>
        <dbReference type="Proteomes" id="UP001174909"/>
    </source>
</evidence>
<dbReference type="InterPro" id="IPR050754">
    <property type="entry name" value="FKBP4/5/8-like"/>
</dbReference>